<evidence type="ECO:0000313" key="2">
    <source>
        <dbReference type="EMBL" id="AUG56011.1"/>
    </source>
</evidence>
<dbReference type="AlphaFoldDB" id="A0A2K9EHN8"/>
<dbReference type="RefSeq" id="WP_192876503.1">
    <property type="nucleotide sequence ID" value="NZ_CP025197.1"/>
</dbReference>
<keyword evidence="1" id="KW-1133">Transmembrane helix</keyword>
<feature type="transmembrane region" description="Helical" evidence="1">
    <location>
        <begin position="35"/>
        <end position="56"/>
    </location>
</feature>
<feature type="transmembrane region" description="Helical" evidence="1">
    <location>
        <begin position="62"/>
        <end position="84"/>
    </location>
</feature>
<dbReference type="EMBL" id="CP025197">
    <property type="protein sequence ID" value="AUG56011.1"/>
    <property type="molecule type" value="Genomic_DNA"/>
</dbReference>
<keyword evidence="1" id="KW-0812">Transmembrane</keyword>
<organism evidence="2 3">
    <name type="scientific">Acetivibrio saccincola</name>
    <dbReference type="NCBI Taxonomy" id="1677857"/>
    <lineage>
        <taxon>Bacteria</taxon>
        <taxon>Bacillati</taxon>
        <taxon>Bacillota</taxon>
        <taxon>Clostridia</taxon>
        <taxon>Eubacteriales</taxon>
        <taxon>Oscillospiraceae</taxon>
        <taxon>Acetivibrio</taxon>
    </lineage>
</organism>
<dbReference type="KEGG" id="hsc:HVS_00105"/>
<name>A0A2K9EHN8_9FIRM</name>
<protein>
    <submittedName>
        <fullName evidence="2">SigmaK-factor processing regulatory protein BofA</fullName>
    </submittedName>
</protein>
<evidence type="ECO:0000256" key="1">
    <source>
        <dbReference type="SAM" id="Phobius"/>
    </source>
</evidence>
<reference evidence="2 3" key="1">
    <citation type="submission" date="2017-12" db="EMBL/GenBank/DDBJ databases">
        <title>Complete genome sequence of Herbivorax saccincola GGR1, a novel Cellulosome-producing hydrolytic bacterium in a thermophilic biogas plant, established by Illumina and Nanopore MinION sequencing.</title>
        <authorList>
            <person name="Pechtl A."/>
            <person name="Ruckert C."/>
            <person name="Koeck D.E."/>
            <person name="Maus I."/>
            <person name="Winkler A."/>
            <person name="Kalinowski J."/>
            <person name="Puhler A."/>
            <person name="Schwarz W.W."/>
            <person name="Zverlov V.V."/>
            <person name="Schluter A."/>
            <person name="Liebl W."/>
        </authorList>
    </citation>
    <scope>NUCLEOTIDE SEQUENCE [LARGE SCALE GENOMIC DNA]</scope>
    <source>
        <strain evidence="3">SR1</strain>
    </source>
</reference>
<keyword evidence="1" id="KW-0472">Membrane</keyword>
<gene>
    <name evidence="2" type="ORF">HVS_00105</name>
</gene>
<dbReference type="InterPro" id="IPR010001">
    <property type="entry name" value="BofA"/>
</dbReference>
<evidence type="ECO:0000313" key="3">
    <source>
        <dbReference type="Proteomes" id="UP000233534"/>
    </source>
</evidence>
<feature type="transmembrane region" description="Helical" evidence="1">
    <location>
        <begin position="6"/>
        <end position="26"/>
    </location>
</feature>
<dbReference type="Proteomes" id="UP000233534">
    <property type="component" value="Chromosome"/>
</dbReference>
<accession>A0A2K9EHN8</accession>
<keyword evidence="3" id="KW-1185">Reference proteome</keyword>
<proteinExistence type="predicted"/>
<sequence length="90" mass="9720">MSVDSGTVFAYLAGIILLFFLGRFFALPVRVAGKLLFNSLIGGLVILAINFIGNFINFNIALNFITALIIGVLGIPGFILIMVLKNIFNV</sequence>
<dbReference type="Pfam" id="PF07441">
    <property type="entry name" value="BofA"/>
    <property type="match status" value="1"/>
</dbReference>